<dbReference type="Gene3D" id="1.10.510.10">
    <property type="entry name" value="Transferase(Phosphotransferase) domain 1"/>
    <property type="match status" value="2"/>
</dbReference>
<dbReference type="RefSeq" id="XP_019052460.1">
    <property type="nucleotide sequence ID" value="XM_019196915.1"/>
</dbReference>
<reference evidence="27" key="1">
    <citation type="submission" date="2025-08" db="UniProtKB">
        <authorList>
            <consortium name="RefSeq"/>
        </authorList>
    </citation>
    <scope>IDENTIFICATION</scope>
</reference>
<evidence type="ECO:0000256" key="8">
    <source>
        <dbReference type="ARBA" id="ARBA00022729"/>
    </source>
</evidence>
<evidence type="ECO:0000256" key="18">
    <source>
        <dbReference type="ARBA" id="ARBA00047899"/>
    </source>
</evidence>
<dbReference type="OMA" id="PECRRHD"/>
<keyword evidence="3" id="KW-1003">Cell membrane</keyword>
<comment type="catalytic activity">
    <reaction evidence="19">
        <text>L-seryl-[protein] + ATP = O-phospho-L-seryl-[protein] + ADP + H(+)</text>
        <dbReference type="Rhea" id="RHEA:17989"/>
        <dbReference type="Rhea" id="RHEA-COMP:9863"/>
        <dbReference type="Rhea" id="RHEA-COMP:11604"/>
        <dbReference type="ChEBI" id="CHEBI:15378"/>
        <dbReference type="ChEBI" id="CHEBI:29999"/>
        <dbReference type="ChEBI" id="CHEBI:30616"/>
        <dbReference type="ChEBI" id="CHEBI:83421"/>
        <dbReference type="ChEBI" id="CHEBI:456216"/>
        <dbReference type="EC" id="2.7.11.1"/>
    </reaction>
</comment>
<evidence type="ECO:0000256" key="20">
    <source>
        <dbReference type="SAM" id="MobiDB-lite"/>
    </source>
</evidence>
<evidence type="ECO:0000256" key="17">
    <source>
        <dbReference type="ARBA" id="ARBA00023180"/>
    </source>
</evidence>
<evidence type="ECO:0000256" key="10">
    <source>
        <dbReference type="ARBA" id="ARBA00022741"/>
    </source>
</evidence>
<comment type="subcellular location">
    <subcellularLocation>
        <location evidence="1">Cell membrane</location>
        <topology evidence="1">Single-pass type I membrane protein</topology>
    </subcellularLocation>
</comment>
<feature type="transmembrane region" description="Helical" evidence="21">
    <location>
        <begin position="422"/>
        <end position="447"/>
    </location>
</feature>
<dbReference type="STRING" id="4432.A0A1U8Q349"/>
<dbReference type="GO" id="GO:0005524">
    <property type="term" value="F:ATP binding"/>
    <property type="evidence" value="ECO:0007669"/>
    <property type="project" value="UniProtKB-KW"/>
</dbReference>
<keyword evidence="26" id="KW-1185">Reference proteome</keyword>
<dbReference type="SUPFAM" id="SSF51110">
    <property type="entry name" value="alpha-D-mannose-specific plant lectins"/>
    <property type="match status" value="2"/>
</dbReference>
<evidence type="ECO:0000256" key="3">
    <source>
        <dbReference type="ARBA" id="ARBA00022475"/>
    </source>
</evidence>
<evidence type="ECO:0000259" key="23">
    <source>
        <dbReference type="PROSITE" id="PS50011"/>
    </source>
</evidence>
<dbReference type="SMART" id="SM00220">
    <property type="entry name" value="S_TKc"/>
    <property type="match status" value="2"/>
</dbReference>
<feature type="compositionally biased region" description="Basic and acidic residues" evidence="20">
    <location>
        <begin position="1673"/>
        <end position="1683"/>
    </location>
</feature>
<feature type="domain" description="Bulb-type lectin" evidence="24">
    <location>
        <begin position="31"/>
        <end position="160"/>
    </location>
</feature>
<gene>
    <name evidence="27" type="primary">LOC104592220</name>
</gene>
<keyword evidence="9" id="KW-0430">Lectin</keyword>
<dbReference type="PROSITE" id="PS50011">
    <property type="entry name" value="PROTEIN_KINASE_DOM"/>
    <property type="match status" value="2"/>
</dbReference>
<evidence type="ECO:0000256" key="9">
    <source>
        <dbReference type="ARBA" id="ARBA00022734"/>
    </source>
</evidence>
<evidence type="ECO:0000313" key="26">
    <source>
        <dbReference type="Proteomes" id="UP000189703"/>
    </source>
</evidence>
<evidence type="ECO:0000256" key="2">
    <source>
        <dbReference type="ARBA" id="ARBA00012513"/>
    </source>
</evidence>
<feature type="domain" description="Protein kinase" evidence="23">
    <location>
        <begin position="507"/>
        <end position="783"/>
    </location>
</feature>
<dbReference type="GO" id="GO:0030246">
    <property type="term" value="F:carbohydrate binding"/>
    <property type="evidence" value="ECO:0007669"/>
    <property type="project" value="UniProtKB-KW"/>
</dbReference>
<protein>
    <recommendedName>
        <fullName evidence="2">non-specific serine/threonine protein kinase</fullName>
        <ecNumber evidence="2">2.7.11.1</ecNumber>
    </recommendedName>
</protein>
<evidence type="ECO:0000259" key="24">
    <source>
        <dbReference type="PROSITE" id="PS50927"/>
    </source>
</evidence>
<dbReference type="InterPro" id="IPR001245">
    <property type="entry name" value="Ser-Thr/Tyr_kinase_cat_dom"/>
</dbReference>
<dbReference type="Pfam" id="PF01453">
    <property type="entry name" value="B_lectin"/>
    <property type="match status" value="2"/>
</dbReference>
<dbReference type="CDD" id="cd01098">
    <property type="entry name" value="PAN_AP_plant"/>
    <property type="match status" value="1"/>
</dbReference>
<evidence type="ECO:0000256" key="22">
    <source>
        <dbReference type="SAM" id="SignalP"/>
    </source>
</evidence>
<evidence type="ECO:0000256" key="6">
    <source>
        <dbReference type="ARBA" id="ARBA00022679"/>
    </source>
</evidence>
<keyword evidence="14 21" id="KW-0472">Membrane</keyword>
<dbReference type="InterPro" id="IPR036426">
    <property type="entry name" value="Bulb-type_lectin_dom_sf"/>
</dbReference>
<dbReference type="KEGG" id="nnu:104592220"/>
<evidence type="ECO:0000313" key="27">
    <source>
        <dbReference type="RefSeq" id="XP_019052460.1"/>
    </source>
</evidence>
<evidence type="ECO:0000256" key="14">
    <source>
        <dbReference type="ARBA" id="ARBA00023136"/>
    </source>
</evidence>
<keyword evidence="4" id="KW-0723">Serine/threonine-protein kinase</keyword>
<feature type="signal peptide" evidence="22">
    <location>
        <begin position="1"/>
        <end position="35"/>
    </location>
</feature>
<dbReference type="PROSITE" id="PS50927">
    <property type="entry name" value="BULB_LECTIN"/>
    <property type="match status" value="2"/>
</dbReference>
<evidence type="ECO:0000256" key="1">
    <source>
        <dbReference type="ARBA" id="ARBA00004251"/>
    </source>
</evidence>
<dbReference type="InterPro" id="IPR021820">
    <property type="entry name" value="S-locus_recpt_kinase_C"/>
</dbReference>
<dbReference type="CDD" id="cd14066">
    <property type="entry name" value="STKc_IRAK"/>
    <property type="match status" value="2"/>
</dbReference>
<evidence type="ECO:0000256" key="16">
    <source>
        <dbReference type="ARBA" id="ARBA00023170"/>
    </source>
</evidence>
<keyword evidence="13 21" id="KW-1133">Transmembrane helix</keyword>
<dbReference type="GO" id="GO:0007165">
    <property type="term" value="P:signal transduction"/>
    <property type="evidence" value="ECO:0000318"/>
    <property type="project" value="GO_Central"/>
</dbReference>
<dbReference type="eggNOG" id="ENOG502QTRQ">
    <property type="taxonomic scope" value="Eukaryota"/>
</dbReference>
<evidence type="ECO:0000256" key="21">
    <source>
        <dbReference type="SAM" id="Phobius"/>
    </source>
</evidence>
<dbReference type="Pfam" id="PF11883">
    <property type="entry name" value="DUF3403"/>
    <property type="match status" value="1"/>
</dbReference>
<sequence length="1699" mass="190602">MAIIINGRRRSSSTGIAKALLVFLAFASLYAAATAASDTLRQGQVLRDDLVSRSGMFKLGTFNPGASKNRYLGIWMEDAEDRKVVWVANRDKPIVDSSGSLMLDDRGNLNLTIGGGRFIVLNSNQTTTAANTSNLTATLLDSGNFVLTGDVSFNANGSAGVKRVVLWQSFDYPTDTLLAGMKLGFNFKTGRNWSLTSWINDQIPAPGAFTLGLNPSATTQLLIWRRGEVYWNSGDWNFSGRRFDIVLWFTTAVSNLRYVSNEDEKYFIFSPYQEKESDSRHVVNGWVMDSGGLISNYGLAKHLNSMELARTSLVLECLNPSNEPYWSPGCVEQKKLPECRRGDEEFLDRRGQIVGQPLQIDSDPSLGITDCDAKCWSICDCVAYATANDNETGCQLWNQDFEFFSDDYGKEYVILSRSGKKWWRWLIISTVSAIIVLLLLICLCHLVRKNRRGKGEMEIGEEKSLLELGRKALDEFMGTHEYENDGNKDHELKLYSFSSIMEATNNFSPANKLGEGGLGPVYKGQLMGGQEIAVKRLSRSSGQGLIEFKNEIILIAKLQHVNLVRLLGCCLQGEEKILIYEYLPNKSLDSFLFDSTKREQLDWKRRINIIKGIVQGLVYLREYSRLRIIHRDLKASNILLDDEMNPKISDFGMARIFGRNESEANTNRVVGTYGYMAPEYAMEGVFSVRSDVYSFGVLLLEIISGRKNTSFYHFDRHINLVGYAWDLWKQGASLELMDSILGGSCSKQEFLRCIHVGLLCVQENAIERPTISDVALMLAHETMPLPAPKQPAFSFGRGVTELDLPNAKPKNCSLNGLSVSIMDARGFGIALFILAIFRSFLRVEIPLKNRSPLRHFPRCCSWLMAVLRKTTTSSRTATTTDVANVPLFLVIFSCFCAAAALASDTLIQNQLLRDWEQLVSANGVFRLGFFTPGNSKNRYFGISYAKATNLTVVWVANRDTPITDSSGALTIDNNGTLKILYSGVSPIVLSSNQSTTRGSNLTAMLLDSGNLVLREVDSDGTAERVLWQSFDYPTDTLLPGMKLGFNSKTGHNWSLTSWLSTGDPSGGAYSLGGDPTRTTQLMGWRRGDIYWKTGIWSNQSFESVPELTSDNVRYNFSYISNENETYFTYSLVNSYSPPSLWVLNWLGGFNQFKFYELEDKYLSLSIQCPPHFSSASPASSSDEDRLMGCVNQTVVECRSGDQFDRRRGFVSGSPYRAVENTSLGLVDCDQMCWSNCSCIAYNTLYDNATGCRFWNRDSGFREDNNYPGDVYILRSFFNQITATTNGNGKKKWWIWITIGVVAGSVIPFLVFLWCCFRRRIFKSDAEEKEKSQEMLLLELGTNLSPSQKLRNSSYLENDGTKDHELNLFSLASIRVATDYFSLENKLGQGGFGPVYKGKLPEGEEIAVKRLSRKSGQGAEEFKNELLLIAKLQHMNLVRLLGCCIEGEEKMLIYEYMPNKSLDSFVFDPTKRQLLDWKKRFNIIEGIAQGLLYLHKYSRLRVIHRDLKASNILLDDELNPKISDFGMARIFGQNESEANTNRVVGTYGYMSPEYAMEGIFSVKSDVYSFGVLLLEIVSGRKNSVCYEFDPPLTLLGYAWQLWKEGEGQKIIDPVLGCSYPKDEALRCIHVGLLCVQEIAIDRPTMADVVSMLSNEIIQPPDPKQPARLSGRSSIIDRDSERGRSDCCSANELSISVMEGR</sequence>
<dbReference type="InterPro" id="IPR001480">
    <property type="entry name" value="Bulb-type_lectin_dom"/>
</dbReference>
<evidence type="ECO:0000256" key="13">
    <source>
        <dbReference type="ARBA" id="ARBA00022989"/>
    </source>
</evidence>
<dbReference type="SMART" id="SM00108">
    <property type="entry name" value="B_lectin"/>
    <property type="match status" value="2"/>
</dbReference>
<feature type="domain" description="Apple" evidence="25">
    <location>
        <begin position="1197"/>
        <end position="1275"/>
    </location>
</feature>
<dbReference type="FunFam" id="3.30.200.20:FF:000330">
    <property type="entry name" value="G-type lectin S-receptor-like serine/threonine-protein kinase At4g03230"/>
    <property type="match status" value="2"/>
</dbReference>
<feature type="domain" description="Protein kinase" evidence="23">
    <location>
        <begin position="1380"/>
        <end position="1656"/>
    </location>
</feature>
<evidence type="ECO:0000256" key="7">
    <source>
        <dbReference type="ARBA" id="ARBA00022692"/>
    </source>
</evidence>
<keyword evidence="11" id="KW-0418">Kinase</keyword>
<evidence type="ECO:0000256" key="12">
    <source>
        <dbReference type="ARBA" id="ARBA00022840"/>
    </source>
</evidence>
<keyword evidence="12" id="KW-0067">ATP-binding</keyword>
<keyword evidence="17" id="KW-0325">Glycoprotein</keyword>
<dbReference type="Proteomes" id="UP000189703">
    <property type="component" value="Unplaced"/>
</dbReference>
<accession>A0A1U8Q349</accession>
<keyword evidence="6" id="KW-0808">Transferase</keyword>
<dbReference type="PANTHER" id="PTHR27002:SF926">
    <property type="entry name" value="OS07G0535800 PROTEIN"/>
    <property type="match status" value="1"/>
</dbReference>
<feature type="region of interest" description="Disordered" evidence="20">
    <location>
        <begin position="1655"/>
        <end position="1684"/>
    </location>
</feature>
<dbReference type="CDD" id="cd00028">
    <property type="entry name" value="B_lectin"/>
    <property type="match status" value="2"/>
</dbReference>
<feature type="chain" id="PRO_5010530741" description="non-specific serine/threonine protein kinase" evidence="22">
    <location>
        <begin position="36"/>
        <end position="1699"/>
    </location>
</feature>
<dbReference type="Pfam" id="PF07714">
    <property type="entry name" value="PK_Tyr_Ser-Thr"/>
    <property type="match status" value="2"/>
</dbReference>
<feature type="transmembrane region" description="Helical" evidence="21">
    <location>
        <begin position="885"/>
        <end position="907"/>
    </location>
</feature>
<dbReference type="OrthoDB" id="4062651at2759"/>
<keyword evidence="8 22" id="KW-0732">Signal</keyword>
<dbReference type="FunFam" id="2.90.10.10:FF:000009">
    <property type="entry name" value="Receptor-like serine/threonine-protein kinase SD1-8"/>
    <property type="match status" value="1"/>
</dbReference>
<feature type="domain" description="Bulb-type lectin" evidence="24">
    <location>
        <begin position="903"/>
        <end position="1026"/>
    </location>
</feature>
<feature type="domain" description="Apple" evidence="25">
    <location>
        <begin position="339"/>
        <end position="417"/>
    </location>
</feature>
<dbReference type="PROSITE" id="PS00108">
    <property type="entry name" value="PROTEIN_KINASE_ST"/>
    <property type="match status" value="2"/>
</dbReference>
<dbReference type="GeneID" id="104592220"/>
<name>A0A1U8Q349_NELNU</name>
<comment type="catalytic activity">
    <reaction evidence="18">
        <text>L-threonyl-[protein] + ATP = O-phospho-L-threonyl-[protein] + ADP + H(+)</text>
        <dbReference type="Rhea" id="RHEA:46608"/>
        <dbReference type="Rhea" id="RHEA-COMP:11060"/>
        <dbReference type="Rhea" id="RHEA-COMP:11605"/>
        <dbReference type="ChEBI" id="CHEBI:15378"/>
        <dbReference type="ChEBI" id="CHEBI:30013"/>
        <dbReference type="ChEBI" id="CHEBI:30616"/>
        <dbReference type="ChEBI" id="CHEBI:61977"/>
        <dbReference type="ChEBI" id="CHEBI:456216"/>
        <dbReference type="EC" id="2.7.11.1"/>
    </reaction>
</comment>
<dbReference type="GO" id="GO:0004674">
    <property type="term" value="F:protein serine/threonine kinase activity"/>
    <property type="evidence" value="ECO:0000318"/>
    <property type="project" value="GO_Central"/>
</dbReference>
<dbReference type="InterPro" id="IPR000719">
    <property type="entry name" value="Prot_kinase_dom"/>
</dbReference>
<dbReference type="Pfam" id="PF08276">
    <property type="entry name" value="PAN_2"/>
    <property type="match status" value="2"/>
</dbReference>
<dbReference type="FunFam" id="1.10.510.10:FF:000060">
    <property type="entry name" value="G-type lectin S-receptor-like serine/threonine-protein kinase"/>
    <property type="match status" value="2"/>
</dbReference>
<dbReference type="InterPro" id="IPR011009">
    <property type="entry name" value="Kinase-like_dom_sf"/>
</dbReference>
<feature type="transmembrane region" description="Helical" evidence="21">
    <location>
        <begin position="1292"/>
        <end position="1313"/>
    </location>
</feature>
<dbReference type="SUPFAM" id="SSF56112">
    <property type="entry name" value="Protein kinase-like (PK-like)"/>
    <property type="match status" value="2"/>
</dbReference>
<keyword evidence="10" id="KW-0547">Nucleotide-binding</keyword>
<dbReference type="GO" id="GO:0005886">
    <property type="term" value="C:plasma membrane"/>
    <property type="evidence" value="ECO:0000318"/>
    <property type="project" value="GO_Central"/>
</dbReference>
<evidence type="ECO:0000256" key="5">
    <source>
        <dbReference type="ARBA" id="ARBA00022553"/>
    </source>
</evidence>
<dbReference type="Gene3D" id="3.30.200.20">
    <property type="entry name" value="Phosphorylase Kinase, domain 1"/>
    <property type="match status" value="2"/>
</dbReference>
<dbReference type="PROSITE" id="PS50948">
    <property type="entry name" value="PAN"/>
    <property type="match status" value="2"/>
</dbReference>
<evidence type="ECO:0000259" key="25">
    <source>
        <dbReference type="PROSITE" id="PS50948"/>
    </source>
</evidence>
<keyword evidence="16" id="KW-0675">Receptor</keyword>
<evidence type="ECO:0000256" key="4">
    <source>
        <dbReference type="ARBA" id="ARBA00022527"/>
    </source>
</evidence>
<dbReference type="EC" id="2.7.11.1" evidence="2"/>
<dbReference type="InterPro" id="IPR008271">
    <property type="entry name" value="Ser/Thr_kinase_AS"/>
</dbReference>
<organism evidence="26 27">
    <name type="scientific">Nelumbo nucifera</name>
    <name type="common">Sacred lotus</name>
    <dbReference type="NCBI Taxonomy" id="4432"/>
    <lineage>
        <taxon>Eukaryota</taxon>
        <taxon>Viridiplantae</taxon>
        <taxon>Streptophyta</taxon>
        <taxon>Embryophyta</taxon>
        <taxon>Tracheophyta</taxon>
        <taxon>Spermatophyta</taxon>
        <taxon>Magnoliopsida</taxon>
        <taxon>Proteales</taxon>
        <taxon>Nelumbonaceae</taxon>
        <taxon>Nelumbo</taxon>
    </lineage>
</organism>
<evidence type="ECO:0000256" key="19">
    <source>
        <dbReference type="ARBA" id="ARBA00048679"/>
    </source>
</evidence>
<proteinExistence type="predicted"/>
<dbReference type="Gene3D" id="2.90.10.10">
    <property type="entry name" value="Bulb-type lectin domain"/>
    <property type="match status" value="2"/>
</dbReference>
<evidence type="ECO:0000256" key="15">
    <source>
        <dbReference type="ARBA" id="ARBA00023157"/>
    </source>
</evidence>
<keyword evidence="7 21" id="KW-0812">Transmembrane</keyword>
<keyword evidence="15" id="KW-1015">Disulfide bond</keyword>
<evidence type="ECO:0000256" key="11">
    <source>
        <dbReference type="ARBA" id="ARBA00022777"/>
    </source>
</evidence>
<dbReference type="InterPro" id="IPR003609">
    <property type="entry name" value="Pan_app"/>
</dbReference>
<dbReference type="PANTHER" id="PTHR27002">
    <property type="entry name" value="RECEPTOR-LIKE SERINE/THREONINE-PROTEIN KINASE SD1-8"/>
    <property type="match status" value="1"/>
</dbReference>
<dbReference type="InParanoid" id="A0A1U8Q349"/>
<keyword evidence="5" id="KW-0597">Phosphoprotein</keyword>